<dbReference type="Gene3D" id="3.30.70.850">
    <property type="entry name" value="Peptidase S8, pro-domain"/>
    <property type="match status" value="1"/>
</dbReference>
<name>A0ABC9WQI7_GRUJA</name>
<evidence type="ECO:0000313" key="2">
    <source>
        <dbReference type="EMBL" id="GAB0187720.1"/>
    </source>
</evidence>
<feature type="signal peptide" evidence="1">
    <location>
        <begin position="1"/>
        <end position="26"/>
    </location>
</feature>
<dbReference type="InterPro" id="IPR038466">
    <property type="entry name" value="S8_pro-domain_sf"/>
</dbReference>
<proteinExistence type="predicted"/>
<dbReference type="Proteomes" id="UP001623348">
    <property type="component" value="Unassembled WGS sequence"/>
</dbReference>
<accession>A0ABC9WQI7</accession>
<dbReference type="EMBL" id="BAAFJT010000003">
    <property type="protein sequence ID" value="GAB0187720.1"/>
    <property type="molecule type" value="Genomic_DNA"/>
</dbReference>
<gene>
    <name evidence="2" type="ORF">GRJ2_001237300</name>
</gene>
<keyword evidence="1" id="KW-0732">Signal</keyword>
<evidence type="ECO:0000313" key="3">
    <source>
        <dbReference type="Proteomes" id="UP001623348"/>
    </source>
</evidence>
<evidence type="ECO:0000256" key="1">
    <source>
        <dbReference type="SAM" id="SignalP"/>
    </source>
</evidence>
<sequence>MPAGPPLLRGALLLLLLLFLGAPARGVVYTNHFLVELHGGGQAEAERVAAEHGFGGVRKKANGKSDLSVYIKPVGKCVPDTHD</sequence>
<protein>
    <submittedName>
        <fullName evidence="2">Neuroendocrine convertase 2</fullName>
    </submittedName>
</protein>
<feature type="chain" id="PRO_5044834514" evidence="1">
    <location>
        <begin position="27"/>
        <end position="83"/>
    </location>
</feature>
<comment type="caution">
    <text evidence="2">The sequence shown here is derived from an EMBL/GenBank/DDBJ whole genome shotgun (WGS) entry which is preliminary data.</text>
</comment>
<dbReference type="AlphaFoldDB" id="A0ABC9WQI7"/>
<reference evidence="2 3" key="1">
    <citation type="submission" date="2024-06" db="EMBL/GenBank/DDBJ databases">
        <title>The draft genome of Grus japonensis, version 3.</title>
        <authorList>
            <person name="Nabeshima K."/>
            <person name="Suzuki S."/>
            <person name="Onuma M."/>
        </authorList>
    </citation>
    <scope>NUCLEOTIDE SEQUENCE [LARGE SCALE GENOMIC DNA]</scope>
    <source>
        <strain evidence="2 3">451A</strain>
    </source>
</reference>
<keyword evidence="3" id="KW-1185">Reference proteome</keyword>
<dbReference type="SUPFAM" id="SSF54897">
    <property type="entry name" value="Protease propeptides/inhibitors"/>
    <property type="match status" value="1"/>
</dbReference>
<organism evidence="2 3">
    <name type="scientific">Grus japonensis</name>
    <name type="common">Japanese crane</name>
    <name type="synonym">Red-crowned crane</name>
    <dbReference type="NCBI Taxonomy" id="30415"/>
    <lineage>
        <taxon>Eukaryota</taxon>
        <taxon>Metazoa</taxon>
        <taxon>Chordata</taxon>
        <taxon>Craniata</taxon>
        <taxon>Vertebrata</taxon>
        <taxon>Euteleostomi</taxon>
        <taxon>Archelosauria</taxon>
        <taxon>Archosauria</taxon>
        <taxon>Dinosauria</taxon>
        <taxon>Saurischia</taxon>
        <taxon>Theropoda</taxon>
        <taxon>Coelurosauria</taxon>
        <taxon>Aves</taxon>
        <taxon>Neognathae</taxon>
        <taxon>Neoaves</taxon>
        <taxon>Gruiformes</taxon>
        <taxon>Gruidae</taxon>
        <taxon>Grus</taxon>
    </lineage>
</organism>